<evidence type="ECO:0000259" key="1">
    <source>
        <dbReference type="SMART" id="SM00953"/>
    </source>
</evidence>
<comment type="caution">
    <text evidence="2">The sequence shown here is derived from an EMBL/GenBank/DDBJ whole genome shotgun (WGS) entry which is preliminary data.</text>
</comment>
<protein>
    <submittedName>
        <fullName evidence="2">RES family NAD+ phosphorylase</fullName>
    </submittedName>
</protein>
<dbReference type="AlphaFoldDB" id="A0A7Y6NM06"/>
<accession>A0A7Y6NM06</accession>
<proteinExistence type="predicted"/>
<dbReference type="Proteomes" id="UP000529637">
    <property type="component" value="Unassembled WGS sequence"/>
</dbReference>
<sequence length="231" mass="25509">MPVEHTLWKASYRLIPSRYPTVGLYDAIADPADLDVVFAIEALANPRLRDEAGEVRLVEPAERVSGPGSTPIMAAFTHLNPEGSRFSDGTYGVYYAADTLETSVIEVSHHRAVFLRRTAEPAIDVDMRLITATVDADLHDLRGTAPAGEDWSAALDPDSYAASQRVGRDLREHRSWGIRFPSVRHAGGECVALLRPKALRNAKAASHIALHWDGERISHWYEKKAPQPVKP</sequence>
<evidence type="ECO:0000313" key="2">
    <source>
        <dbReference type="EMBL" id="NUZ05576.1"/>
    </source>
</evidence>
<feature type="domain" description="RES" evidence="1">
    <location>
        <begin position="75"/>
        <end position="205"/>
    </location>
</feature>
<reference evidence="2 3" key="1">
    <citation type="submission" date="2020-06" db="EMBL/GenBank/DDBJ databases">
        <title>Schlegella sp. ID0723 isolated from air conditioner.</title>
        <authorList>
            <person name="Kim D.Y."/>
            <person name="Kim D.-U."/>
        </authorList>
    </citation>
    <scope>NUCLEOTIDE SEQUENCE [LARGE SCALE GENOMIC DNA]</scope>
    <source>
        <strain evidence="2 3">ID0723</strain>
    </source>
</reference>
<keyword evidence="3" id="KW-1185">Reference proteome</keyword>
<organism evidence="2 3">
    <name type="scientific">Piscinibacter koreensis</name>
    <dbReference type="NCBI Taxonomy" id="2742824"/>
    <lineage>
        <taxon>Bacteria</taxon>
        <taxon>Pseudomonadati</taxon>
        <taxon>Pseudomonadota</taxon>
        <taxon>Betaproteobacteria</taxon>
        <taxon>Burkholderiales</taxon>
        <taxon>Sphaerotilaceae</taxon>
        <taxon>Piscinibacter</taxon>
    </lineage>
</organism>
<dbReference type="InterPro" id="IPR014914">
    <property type="entry name" value="RES_dom"/>
</dbReference>
<dbReference type="EMBL" id="JABWMJ010000003">
    <property type="protein sequence ID" value="NUZ05576.1"/>
    <property type="molecule type" value="Genomic_DNA"/>
</dbReference>
<gene>
    <name evidence="2" type="ORF">HQN59_07345</name>
</gene>
<evidence type="ECO:0000313" key="3">
    <source>
        <dbReference type="Proteomes" id="UP000529637"/>
    </source>
</evidence>
<dbReference type="Pfam" id="PF08808">
    <property type="entry name" value="RES"/>
    <property type="match status" value="1"/>
</dbReference>
<dbReference type="SMART" id="SM00953">
    <property type="entry name" value="RES"/>
    <property type="match status" value="1"/>
</dbReference>
<name>A0A7Y6NM06_9BURK</name>